<dbReference type="RefSeq" id="WP_405278952.1">
    <property type="nucleotide sequence ID" value="NZ_CP144380.1"/>
</dbReference>
<keyword evidence="2" id="KW-1185">Reference proteome</keyword>
<comment type="caution">
    <text evidence="1">The sequence shown here is derived from an EMBL/GenBank/DDBJ whole genome shotgun (WGS) entry which is preliminary data.</text>
</comment>
<protein>
    <submittedName>
        <fullName evidence="1">Uncharacterized protein</fullName>
    </submittedName>
</protein>
<sequence>MRRTVLPPDSTVSLTLHGIPADLYLRLLVEAGQAGRGLRAEVLHRLSLTRMPVPDRPARARAEADLGALGGAIQ</sequence>
<accession>A0ABU9ECN3</accession>
<evidence type="ECO:0000313" key="2">
    <source>
        <dbReference type="Proteomes" id="UP001484239"/>
    </source>
</evidence>
<gene>
    <name evidence="1" type="ORF">WI372_12800</name>
</gene>
<reference evidence="1 2" key="1">
    <citation type="submission" date="2024-02" db="EMBL/GenBank/DDBJ databases">
        <title>A novel Gemmatimonadota bacterium.</title>
        <authorList>
            <person name="Du Z.-J."/>
            <person name="Ye Y.-Q."/>
        </authorList>
    </citation>
    <scope>NUCLEOTIDE SEQUENCE [LARGE SCALE GENOMIC DNA]</scope>
    <source>
        <strain evidence="1 2">DH-20</strain>
    </source>
</reference>
<dbReference type="Proteomes" id="UP001484239">
    <property type="component" value="Unassembled WGS sequence"/>
</dbReference>
<organism evidence="1 2">
    <name type="scientific">Gaopeijia maritima</name>
    <dbReference type="NCBI Taxonomy" id="3119007"/>
    <lineage>
        <taxon>Bacteria</taxon>
        <taxon>Pseudomonadati</taxon>
        <taxon>Gemmatimonadota</taxon>
        <taxon>Longimicrobiia</taxon>
        <taxon>Gaopeijiales</taxon>
        <taxon>Gaopeijiaceae</taxon>
        <taxon>Gaopeijia</taxon>
    </lineage>
</organism>
<proteinExistence type="predicted"/>
<name>A0ABU9ECN3_9BACT</name>
<evidence type="ECO:0000313" key="1">
    <source>
        <dbReference type="EMBL" id="MEK9501863.1"/>
    </source>
</evidence>
<dbReference type="EMBL" id="JBBHLI010000007">
    <property type="protein sequence ID" value="MEK9501863.1"/>
    <property type="molecule type" value="Genomic_DNA"/>
</dbReference>